<gene>
    <name evidence="2" type="ORF">SAMN05216236_1226</name>
</gene>
<reference evidence="2 3" key="1">
    <citation type="submission" date="2016-10" db="EMBL/GenBank/DDBJ databases">
        <authorList>
            <person name="de Groot N.N."/>
        </authorList>
    </citation>
    <scope>NUCLEOTIDE SEQUENCE [LARGE SCALE GENOMIC DNA]</scope>
    <source>
        <strain evidence="2 3">CGMCC 1.10959</strain>
    </source>
</reference>
<keyword evidence="3" id="KW-1185">Reference proteome</keyword>
<dbReference type="EMBL" id="FPAW01000022">
    <property type="protein sequence ID" value="SFU05728.1"/>
    <property type="molecule type" value="Genomic_DNA"/>
</dbReference>
<dbReference type="AlphaFoldDB" id="A0A1I7D1Y5"/>
<accession>A0A1I7D1Y5</accession>
<evidence type="ECO:0000313" key="3">
    <source>
        <dbReference type="Proteomes" id="UP000182466"/>
    </source>
</evidence>
<proteinExistence type="predicted"/>
<keyword evidence="1" id="KW-0732">Signal</keyword>
<dbReference type="Proteomes" id="UP000182466">
    <property type="component" value="Unassembled WGS sequence"/>
</dbReference>
<organism evidence="2 3">
    <name type="scientific">Sedimentitalea nanhaiensis</name>
    <dbReference type="NCBI Taxonomy" id="999627"/>
    <lineage>
        <taxon>Bacteria</taxon>
        <taxon>Pseudomonadati</taxon>
        <taxon>Pseudomonadota</taxon>
        <taxon>Alphaproteobacteria</taxon>
        <taxon>Rhodobacterales</taxon>
        <taxon>Paracoccaceae</taxon>
        <taxon>Sedimentitalea</taxon>
    </lineage>
</organism>
<feature type="chain" id="PRO_5010371490" evidence="1">
    <location>
        <begin position="20"/>
        <end position="191"/>
    </location>
</feature>
<evidence type="ECO:0000313" key="2">
    <source>
        <dbReference type="EMBL" id="SFU05728.1"/>
    </source>
</evidence>
<dbReference type="RefSeq" id="WP_027261351.1">
    <property type="nucleotide sequence ID" value="NZ_FPAW01000022.1"/>
</dbReference>
<evidence type="ECO:0000256" key="1">
    <source>
        <dbReference type="SAM" id="SignalP"/>
    </source>
</evidence>
<dbReference type="OrthoDB" id="7837118at2"/>
<name>A0A1I7D1Y5_9RHOB</name>
<feature type="signal peptide" evidence="1">
    <location>
        <begin position="1"/>
        <end position="19"/>
    </location>
</feature>
<protein>
    <submittedName>
        <fullName evidence="2">Uncharacterized protein</fullName>
    </submittedName>
</protein>
<sequence length="191" mass="20835">MKARWLGLLVGFAAQMAQAQYVDPMEQQRCIWRCLAGSPGNTSPQYHQCVARFCTPQTAPQYSAPSFARHWKSGIAADGQTRFAGADVGQEGGPGLYYMCDRQGQSYLMLFRHQGPPGMMRFRIGAQDFTVPFDRSRGELTVNVTPGGRFLNALSYGQSVWISDMHGGHVMHLNLQGAAAALQGAMAGCRG</sequence>
<dbReference type="eggNOG" id="ENOG5032YU4">
    <property type="taxonomic scope" value="Bacteria"/>
</dbReference>